<evidence type="ECO:0000256" key="1">
    <source>
        <dbReference type="ARBA" id="ARBA00023002"/>
    </source>
</evidence>
<evidence type="ECO:0000313" key="4">
    <source>
        <dbReference type="Proteomes" id="UP001476807"/>
    </source>
</evidence>
<reference evidence="3 4" key="1">
    <citation type="submission" date="2024-06" db="EMBL/GenBank/DDBJ databases">
        <title>Pontibacter populi HYL7-15.</title>
        <authorList>
            <person name="Kim M.K."/>
        </authorList>
    </citation>
    <scope>NUCLEOTIDE SEQUENCE [LARGE SCALE GENOMIC DNA]</scope>
    <source>
        <strain evidence="3 4">HYL7-15</strain>
    </source>
</reference>
<sequence length="398" mass="45237">MNNITAPEPTRKFNPDNMQVAFCTKTDQDLKLANFLFTMMGKPALVKMGGVATNWALKLGLPIKGMIRKTIYRHFCGGETVQEAQPIISRMAGVRVNTVLDYAAEAQTDEAGFDMVRDEILQNIALANDAKTFSYLSIKLTGIGHKDIFQKLHEKQPLTEQEKEAFARTEKRLDTVCQAAAAANLTLYIDAEESWMQDPMDELAEKMMFAYNTSRAVIFNTLQMYRVDRVAYLKACIERCKNAGIIAGIKIVRGAYLEKEQERARKYNYSCPVFTVKEDTDKSFNEAIDICLENLDRAELCAATHNEYSTNYLTKRIRKDNITNHQQLIHFSQLYGMSDNLTFNLADAGFNASKYLPYGDVATAIPYLIRRAEENTSIAGQMSRELEMLQEELKRRKL</sequence>
<dbReference type="InterPro" id="IPR002872">
    <property type="entry name" value="Proline_DH_dom"/>
</dbReference>
<dbReference type="RefSeq" id="WP_350411080.1">
    <property type="nucleotide sequence ID" value="NZ_JBEOKT010000003.1"/>
</dbReference>
<gene>
    <name evidence="3" type="ORF">ABS362_04310</name>
</gene>
<dbReference type="Pfam" id="PF01619">
    <property type="entry name" value="Pro_dh"/>
    <property type="match status" value="1"/>
</dbReference>
<organism evidence="3 4">
    <name type="scientific">Pontibacter populi</name>
    <dbReference type="NCBI Taxonomy" id="890055"/>
    <lineage>
        <taxon>Bacteria</taxon>
        <taxon>Pseudomonadati</taxon>
        <taxon>Bacteroidota</taxon>
        <taxon>Cytophagia</taxon>
        <taxon>Cytophagales</taxon>
        <taxon>Hymenobacteraceae</taxon>
        <taxon>Pontibacter</taxon>
    </lineage>
</organism>
<accession>A0ABV1RQT5</accession>
<dbReference type="EMBL" id="JBEOKT010000003">
    <property type="protein sequence ID" value="MER2996755.1"/>
    <property type="molecule type" value="Genomic_DNA"/>
</dbReference>
<dbReference type="Proteomes" id="UP001476807">
    <property type="component" value="Unassembled WGS sequence"/>
</dbReference>
<dbReference type="PANTHER" id="PTHR13914">
    <property type="entry name" value="PROLINE OXIDASE"/>
    <property type="match status" value="1"/>
</dbReference>
<comment type="caution">
    <text evidence="3">The sequence shown here is derived from an EMBL/GenBank/DDBJ whole genome shotgun (WGS) entry which is preliminary data.</text>
</comment>
<feature type="domain" description="Proline dehydrogenase" evidence="2">
    <location>
        <begin position="92"/>
        <end position="384"/>
    </location>
</feature>
<name>A0ABV1RQT5_9BACT</name>
<proteinExistence type="predicted"/>
<dbReference type="SUPFAM" id="SSF51730">
    <property type="entry name" value="FAD-linked oxidoreductase"/>
    <property type="match status" value="1"/>
</dbReference>
<dbReference type="Gene3D" id="3.20.20.220">
    <property type="match status" value="1"/>
</dbReference>
<dbReference type="InterPro" id="IPR029041">
    <property type="entry name" value="FAD-linked_oxidoreductase-like"/>
</dbReference>
<evidence type="ECO:0000313" key="3">
    <source>
        <dbReference type="EMBL" id="MER2996755.1"/>
    </source>
</evidence>
<keyword evidence="1" id="KW-0560">Oxidoreductase</keyword>
<protein>
    <submittedName>
        <fullName evidence="3">Proline dehydrogenase family protein</fullName>
    </submittedName>
</protein>
<evidence type="ECO:0000259" key="2">
    <source>
        <dbReference type="Pfam" id="PF01619"/>
    </source>
</evidence>
<keyword evidence="4" id="KW-1185">Reference proteome</keyword>
<dbReference type="PANTHER" id="PTHR13914:SF0">
    <property type="entry name" value="PROLINE DEHYDROGENASE 1, MITOCHONDRIAL"/>
    <property type="match status" value="1"/>
</dbReference>
<dbReference type="InterPro" id="IPR015659">
    <property type="entry name" value="Proline_oxidase"/>
</dbReference>